<dbReference type="GO" id="GO:0004965">
    <property type="term" value="F:G protein-coupled GABA receptor activity"/>
    <property type="evidence" value="ECO:0007669"/>
    <property type="project" value="InterPro"/>
</dbReference>
<evidence type="ECO:0000256" key="4">
    <source>
        <dbReference type="ARBA" id="ARBA00023040"/>
    </source>
</evidence>
<feature type="transmembrane region" description="Helical" evidence="9">
    <location>
        <begin position="434"/>
        <end position="458"/>
    </location>
</feature>
<proteinExistence type="predicted"/>
<dbReference type="PRINTS" id="PR01177">
    <property type="entry name" value="GABAB1RECPTR"/>
</dbReference>
<dbReference type="SUPFAM" id="SSF53850">
    <property type="entry name" value="Periplasmic binding protein-like II"/>
    <property type="match status" value="1"/>
</dbReference>
<dbReference type="PROSITE" id="PS50259">
    <property type="entry name" value="G_PROTEIN_RECEP_F3_4"/>
    <property type="match status" value="1"/>
</dbReference>
<dbReference type="PANTHER" id="PTHR10519">
    <property type="entry name" value="GABA-B RECEPTOR"/>
    <property type="match status" value="1"/>
</dbReference>
<feature type="chain" id="PRO_5018250453" description="G-protein coupled receptors family 3 profile domain-containing protein" evidence="10">
    <location>
        <begin position="21"/>
        <end position="751"/>
    </location>
</feature>
<evidence type="ECO:0000256" key="8">
    <source>
        <dbReference type="ARBA" id="ARBA00023224"/>
    </source>
</evidence>
<name>A0A3P3Y530_PLABS</name>
<dbReference type="EMBL" id="OVEO01000004">
    <property type="protein sequence ID" value="SPQ95287.1"/>
    <property type="molecule type" value="Genomic_DNA"/>
</dbReference>
<feature type="transmembrane region" description="Helical" evidence="9">
    <location>
        <begin position="607"/>
        <end position="627"/>
    </location>
</feature>
<dbReference type="GO" id="GO:0038039">
    <property type="term" value="C:G protein-coupled receptor heterodimeric complex"/>
    <property type="evidence" value="ECO:0007669"/>
    <property type="project" value="TreeGrafter"/>
</dbReference>
<evidence type="ECO:0000256" key="5">
    <source>
        <dbReference type="ARBA" id="ARBA00023136"/>
    </source>
</evidence>
<dbReference type="PANTHER" id="PTHR10519:SF20">
    <property type="entry name" value="G-PROTEIN COUPLED RECEPTOR 156-RELATED"/>
    <property type="match status" value="1"/>
</dbReference>
<dbReference type="InterPro" id="IPR006059">
    <property type="entry name" value="SBP"/>
</dbReference>
<dbReference type="Pfam" id="PF01547">
    <property type="entry name" value="SBP_bac_1"/>
    <property type="match status" value="1"/>
</dbReference>
<evidence type="ECO:0000256" key="3">
    <source>
        <dbReference type="ARBA" id="ARBA00022989"/>
    </source>
</evidence>
<keyword evidence="7" id="KW-0325">Glycoprotein</keyword>
<evidence type="ECO:0000256" key="9">
    <source>
        <dbReference type="SAM" id="Phobius"/>
    </source>
</evidence>
<dbReference type="CDD" id="cd15047">
    <property type="entry name" value="7tmC_GABA-B-like"/>
    <property type="match status" value="1"/>
</dbReference>
<dbReference type="AlphaFoldDB" id="A0A3P3Y530"/>
<reference evidence="12 13" key="1">
    <citation type="submission" date="2018-03" db="EMBL/GenBank/DDBJ databases">
        <authorList>
            <person name="Fogelqvist J."/>
        </authorList>
    </citation>
    <scope>NUCLEOTIDE SEQUENCE [LARGE SCALE GENOMIC DNA]</scope>
</reference>
<feature type="signal peptide" evidence="10">
    <location>
        <begin position="1"/>
        <end position="20"/>
    </location>
</feature>
<keyword evidence="5 9" id="KW-0472">Membrane</keyword>
<dbReference type="GO" id="GO:0007214">
    <property type="term" value="P:gamma-aminobutyric acid signaling pathway"/>
    <property type="evidence" value="ECO:0007669"/>
    <property type="project" value="TreeGrafter"/>
</dbReference>
<evidence type="ECO:0000256" key="1">
    <source>
        <dbReference type="ARBA" id="ARBA00004141"/>
    </source>
</evidence>
<keyword evidence="2 9" id="KW-0812">Transmembrane</keyword>
<keyword evidence="6" id="KW-0675">Receptor</keyword>
<sequence length="751" mass="79528">MTTIRPALFVSLLFAPLASAFQNLSQCAICDGSNAGNVVIQISPDGSVLTALPTPATSDEQFVMIMNLLKTQSPTAAVLYMDVIWAGDMAGYLSDLGTLLTPQQLDAPIPFEQDYATVKGVRVGAPYFIDTGFLYYRKDLLAKYGYSGPPTTWDEMEAMAATIQAGEQAHNPNFWGYVWPGAATEGLSCILLEVFATHGAGTIVEEDGTVSLNNPLGLAALTRMVNWIGTISPPSVTSMNNPTSLAAFTAGNAAFHRDWPGALSTIKGTFVEHVTGITLVPSNGGSTRHHGTLGGWMIGVNKHAVAQARAGQLVAELISDAHQIAQFYSHTKMPVSKGIYMGQGLCAPSNPNVTQICDVGTVPSDYLVARWSKVASPNYQATSAMVYSAVNKALLGAVSPRATLALLECQITLRLHGEGALPMQCLTEIAVSTWALTTNLVLTAIALVVVTAAAVGIAVHRNHPVMKAAAPLFCLTICIGGIVLLVSNIAAGLHPARYPGACWATAWLTCIGFMVMMGALFVKHWRVGQIFQQVKSGRAMGVVKITNGDVAKRVALLVALDVVVIGIWMGAQGSSPSYARVMQASTCPCQNADLHQFVTACTLNAGGLWTVVVLHGIVVVWGTVMAIHTRSIPMLLFNESKFMGLTTYNIALIMVLTVPVMVIAEANPSMQLMVRSVACVLVVTLTIVVLFGYKFYLIFSMTPDQITSLTKRTVMDAGTAGKGDDPDVAGVSVAASGRPTAAGTTRPNNHL</sequence>
<dbReference type="InterPro" id="IPR002455">
    <property type="entry name" value="GPCR3_GABA-B"/>
</dbReference>
<keyword evidence="10" id="KW-0732">Signal</keyword>
<dbReference type="Pfam" id="PF00003">
    <property type="entry name" value="7tm_3"/>
    <property type="match status" value="1"/>
</dbReference>
<geneLocation type="mitochondrion" evidence="12"/>
<dbReference type="InterPro" id="IPR017978">
    <property type="entry name" value="GPCR_3_C"/>
</dbReference>
<keyword evidence="3 9" id="KW-1133">Transmembrane helix</keyword>
<dbReference type="Gene3D" id="3.40.190.10">
    <property type="entry name" value="Periplasmic binding protein-like II"/>
    <property type="match status" value="2"/>
</dbReference>
<dbReference type="Proteomes" id="UP000290189">
    <property type="component" value="Unassembled WGS sequence"/>
</dbReference>
<feature type="transmembrane region" description="Helical" evidence="9">
    <location>
        <begin position="648"/>
        <end position="666"/>
    </location>
</feature>
<feature type="transmembrane region" description="Helical" evidence="9">
    <location>
        <begin position="470"/>
        <end position="491"/>
    </location>
</feature>
<evidence type="ECO:0000259" key="11">
    <source>
        <dbReference type="PROSITE" id="PS50259"/>
    </source>
</evidence>
<evidence type="ECO:0000256" key="7">
    <source>
        <dbReference type="ARBA" id="ARBA00023180"/>
    </source>
</evidence>
<keyword evidence="4" id="KW-0297">G-protein coupled receptor</keyword>
<comment type="subcellular location">
    <subcellularLocation>
        <location evidence="1">Membrane</location>
        <topology evidence="1">Multi-pass membrane protein</topology>
    </subcellularLocation>
</comment>
<evidence type="ECO:0000256" key="2">
    <source>
        <dbReference type="ARBA" id="ARBA00022692"/>
    </source>
</evidence>
<protein>
    <recommendedName>
        <fullName evidence="11">G-protein coupled receptors family 3 profile domain-containing protein</fullName>
    </recommendedName>
</protein>
<evidence type="ECO:0000313" key="12">
    <source>
        <dbReference type="EMBL" id="SPQ95287.1"/>
    </source>
</evidence>
<accession>A0A3P3Y530</accession>
<feature type="domain" description="G-protein coupled receptors family 3 profile" evidence="11">
    <location>
        <begin position="440"/>
        <end position="714"/>
    </location>
</feature>
<evidence type="ECO:0000313" key="13">
    <source>
        <dbReference type="Proteomes" id="UP000290189"/>
    </source>
</evidence>
<evidence type="ECO:0000256" key="6">
    <source>
        <dbReference type="ARBA" id="ARBA00023170"/>
    </source>
</evidence>
<feature type="transmembrane region" description="Helical" evidence="9">
    <location>
        <begin position="503"/>
        <end position="522"/>
    </location>
</feature>
<evidence type="ECO:0000256" key="10">
    <source>
        <dbReference type="SAM" id="SignalP"/>
    </source>
</evidence>
<keyword evidence="12" id="KW-0496">Mitochondrion</keyword>
<keyword evidence="8" id="KW-0807">Transducer</keyword>
<gene>
    <name evidence="12" type="ORF">PLBR_LOCUS2502</name>
</gene>
<organism evidence="12 13">
    <name type="scientific">Plasmodiophora brassicae</name>
    <name type="common">Clubroot disease agent</name>
    <dbReference type="NCBI Taxonomy" id="37360"/>
    <lineage>
        <taxon>Eukaryota</taxon>
        <taxon>Sar</taxon>
        <taxon>Rhizaria</taxon>
        <taxon>Endomyxa</taxon>
        <taxon>Phytomyxea</taxon>
        <taxon>Plasmodiophorida</taxon>
        <taxon>Plasmodiophoridae</taxon>
        <taxon>Plasmodiophora</taxon>
    </lineage>
</organism>
<feature type="transmembrane region" description="Helical" evidence="9">
    <location>
        <begin position="672"/>
        <end position="693"/>
    </location>
</feature>